<feature type="transmembrane region" description="Helical" evidence="1">
    <location>
        <begin position="27"/>
        <end position="51"/>
    </location>
</feature>
<reference evidence="2 3" key="1">
    <citation type="submission" date="2014-04" db="EMBL/GenBank/DDBJ databases">
        <authorList>
            <consortium name="DOE Joint Genome Institute"/>
            <person name="Kuo A."/>
            <person name="Girlanda M."/>
            <person name="Perotto S."/>
            <person name="Kohler A."/>
            <person name="Nagy L.G."/>
            <person name="Floudas D."/>
            <person name="Copeland A."/>
            <person name="Barry K.W."/>
            <person name="Cichocki N."/>
            <person name="Veneault-Fourrey C."/>
            <person name="LaButti K."/>
            <person name="Lindquist E.A."/>
            <person name="Lipzen A."/>
            <person name="Lundell T."/>
            <person name="Morin E."/>
            <person name="Murat C."/>
            <person name="Sun H."/>
            <person name="Tunlid A."/>
            <person name="Henrissat B."/>
            <person name="Grigoriev I.V."/>
            <person name="Hibbett D.S."/>
            <person name="Martin F."/>
            <person name="Nordberg H.P."/>
            <person name="Cantor M.N."/>
            <person name="Hua S.X."/>
        </authorList>
    </citation>
    <scope>NUCLEOTIDE SEQUENCE [LARGE SCALE GENOMIC DNA]</scope>
    <source>
        <strain evidence="2 3">MUT 4182</strain>
    </source>
</reference>
<dbReference type="Proteomes" id="UP000054248">
    <property type="component" value="Unassembled WGS sequence"/>
</dbReference>
<dbReference type="OrthoDB" id="3194863at2759"/>
<evidence type="ECO:0008006" key="4">
    <source>
        <dbReference type="Google" id="ProtNLM"/>
    </source>
</evidence>
<keyword evidence="1" id="KW-0812">Transmembrane</keyword>
<keyword evidence="3" id="KW-1185">Reference proteome</keyword>
<dbReference type="EMBL" id="KN823169">
    <property type="protein sequence ID" value="KIO20578.1"/>
    <property type="molecule type" value="Genomic_DNA"/>
</dbReference>
<dbReference type="HOGENOM" id="CLU_489341_0_0_1"/>
<keyword evidence="1" id="KW-0472">Membrane</keyword>
<evidence type="ECO:0000256" key="1">
    <source>
        <dbReference type="SAM" id="Phobius"/>
    </source>
</evidence>
<reference evidence="3" key="2">
    <citation type="submission" date="2015-01" db="EMBL/GenBank/DDBJ databases">
        <title>Evolutionary Origins and Diversification of the Mycorrhizal Mutualists.</title>
        <authorList>
            <consortium name="DOE Joint Genome Institute"/>
            <consortium name="Mycorrhizal Genomics Consortium"/>
            <person name="Kohler A."/>
            <person name="Kuo A."/>
            <person name="Nagy L.G."/>
            <person name="Floudas D."/>
            <person name="Copeland A."/>
            <person name="Barry K.W."/>
            <person name="Cichocki N."/>
            <person name="Veneault-Fourrey C."/>
            <person name="LaButti K."/>
            <person name="Lindquist E.A."/>
            <person name="Lipzen A."/>
            <person name="Lundell T."/>
            <person name="Morin E."/>
            <person name="Murat C."/>
            <person name="Riley R."/>
            <person name="Ohm R."/>
            <person name="Sun H."/>
            <person name="Tunlid A."/>
            <person name="Henrissat B."/>
            <person name="Grigoriev I.V."/>
            <person name="Hibbett D.S."/>
            <person name="Martin F."/>
        </authorList>
    </citation>
    <scope>NUCLEOTIDE SEQUENCE [LARGE SCALE GENOMIC DNA]</scope>
    <source>
        <strain evidence="3">MUT 4182</strain>
    </source>
</reference>
<sequence length="557" mass="63843">MTLGAGTFRIEFENTCYLESWKCRSAALGLILLLQGTLCLFWFVSTAFHWIDNRNTAASREPRVVLQRACGITKVLRKPSAHEHSLRPLNKSSYMLRRWKVRSTSVRKQQKSIHDVLPVELIARILLFATRPESHYLDVLCLSLVDSRMREIVKLTPQLWTTITIPSQKQIEFGRLCLERSKDCGVDCSVIMTSREVESMMEIRSFIRECQSKMKSFELIAADIHDPSLASAIAELDFPSLQEFSYEVGSTSHLTTVFQIPRMPQLRSISITGRIVPMIPSETDSVEDTPFQFNHLSQLILRSCTLHELHFQQLLDFMSHAPSLEHISFIVVGVDGHAQEINLSDEQAESRSKFTNIRHLTFRQASVRHLDRIFKIIDHFQLETIELGDLDEPVYAWLQNAKMVFPSVRRFIISPEKENTAHTLGVHDLALVLMEIFPHLSEVEVPYWRAKLLTDWTYHFPPPEMEHQEKPQVARRENSSSLELPWAGISSIRVTKEPKDDLGMEIALAHLSPFAHRSKPFLKAPLRVSIEWKGPLATTCAKNMMKSLEGVVGRTRL</sequence>
<name>A0A0C3KGG4_9AGAM</name>
<dbReference type="SUPFAM" id="SSF52047">
    <property type="entry name" value="RNI-like"/>
    <property type="match status" value="1"/>
</dbReference>
<accession>A0A0C3KGG4</accession>
<proteinExistence type="predicted"/>
<gene>
    <name evidence="2" type="ORF">M407DRAFT_29783</name>
</gene>
<organism evidence="2 3">
    <name type="scientific">Tulasnella calospora MUT 4182</name>
    <dbReference type="NCBI Taxonomy" id="1051891"/>
    <lineage>
        <taxon>Eukaryota</taxon>
        <taxon>Fungi</taxon>
        <taxon>Dikarya</taxon>
        <taxon>Basidiomycota</taxon>
        <taxon>Agaricomycotina</taxon>
        <taxon>Agaricomycetes</taxon>
        <taxon>Cantharellales</taxon>
        <taxon>Tulasnellaceae</taxon>
        <taxon>Tulasnella</taxon>
    </lineage>
</organism>
<evidence type="ECO:0000313" key="2">
    <source>
        <dbReference type="EMBL" id="KIO20578.1"/>
    </source>
</evidence>
<keyword evidence="1" id="KW-1133">Transmembrane helix</keyword>
<dbReference type="Gene3D" id="3.80.10.10">
    <property type="entry name" value="Ribonuclease Inhibitor"/>
    <property type="match status" value="1"/>
</dbReference>
<dbReference type="AlphaFoldDB" id="A0A0C3KGG4"/>
<evidence type="ECO:0000313" key="3">
    <source>
        <dbReference type="Proteomes" id="UP000054248"/>
    </source>
</evidence>
<protein>
    <recommendedName>
        <fullName evidence="4">F-box domain-containing protein</fullName>
    </recommendedName>
</protein>
<dbReference type="InterPro" id="IPR032675">
    <property type="entry name" value="LRR_dom_sf"/>
</dbReference>